<evidence type="ECO:0000256" key="2">
    <source>
        <dbReference type="ARBA" id="ARBA00004141"/>
    </source>
</evidence>
<evidence type="ECO:0000256" key="1">
    <source>
        <dbReference type="ARBA" id="ARBA00001947"/>
    </source>
</evidence>
<comment type="similarity">
    <text evidence="3">Belongs to the peptidase M50B family.</text>
</comment>
<accession>A0ABX1HJ76</accession>
<dbReference type="PANTHER" id="PTHR31412:SF0">
    <property type="entry name" value="ZINC METALLOPROTEASE EGY1, CHLOROPLASTIC-RELATED"/>
    <property type="match status" value="1"/>
</dbReference>
<feature type="transmembrane region" description="Helical" evidence="10">
    <location>
        <begin position="135"/>
        <end position="152"/>
    </location>
</feature>
<reference evidence="12 13" key="1">
    <citation type="submission" date="2020-03" db="EMBL/GenBank/DDBJ databases">
        <title>Genomic Encyclopedia of Type Strains, Phase IV (KMG-V): Genome sequencing to study the core and pangenomes of soil and plant-associated prokaryotes.</title>
        <authorList>
            <person name="Whitman W."/>
        </authorList>
    </citation>
    <scope>NUCLEOTIDE SEQUENCE [LARGE SCALE GENOMIC DNA]</scope>
    <source>
        <strain evidence="12 13">1B</strain>
    </source>
</reference>
<keyword evidence="8 10" id="KW-1133">Transmembrane helix</keyword>
<dbReference type="EMBL" id="JAAVTK010000008">
    <property type="protein sequence ID" value="NKI90318.1"/>
    <property type="molecule type" value="Genomic_DNA"/>
</dbReference>
<keyword evidence="6" id="KW-0378">Hydrolase</keyword>
<evidence type="ECO:0000256" key="4">
    <source>
        <dbReference type="ARBA" id="ARBA00022670"/>
    </source>
</evidence>
<evidence type="ECO:0000256" key="6">
    <source>
        <dbReference type="ARBA" id="ARBA00022801"/>
    </source>
</evidence>
<evidence type="ECO:0000256" key="9">
    <source>
        <dbReference type="ARBA" id="ARBA00023136"/>
    </source>
</evidence>
<dbReference type="PANTHER" id="PTHR31412">
    <property type="entry name" value="ZINC METALLOPROTEASE EGY1"/>
    <property type="match status" value="1"/>
</dbReference>
<dbReference type="CDD" id="cd06160">
    <property type="entry name" value="S2P-M50_like_2"/>
    <property type="match status" value="1"/>
</dbReference>
<dbReference type="InterPro" id="IPR044838">
    <property type="entry name" value="EGY1-like"/>
</dbReference>
<evidence type="ECO:0000259" key="11">
    <source>
        <dbReference type="Pfam" id="PF02163"/>
    </source>
</evidence>
<evidence type="ECO:0000256" key="3">
    <source>
        <dbReference type="ARBA" id="ARBA00007931"/>
    </source>
</evidence>
<evidence type="ECO:0000256" key="5">
    <source>
        <dbReference type="ARBA" id="ARBA00022692"/>
    </source>
</evidence>
<feature type="transmembrane region" description="Helical" evidence="10">
    <location>
        <begin position="56"/>
        <end position="75"/>
    </location>
</feature>
<evidence type="ECO:0000256" key="7">
    <source>
        <dbReference type="ARBA" id="ARBA00022946"/>
    </source>
</evidence>
<keyword evidence="7" id="KW-0809">Transit peptide</keyword>
<dbReference type="GO" id="GO:0008233">
    <property type="term" value="F:peptidase activity"/>
    <property type="evidence" value="ECO:0007669"/>
    <property type="project" value="UniProtKB-KW"/>
</dbReference>
<feature type="transmembrane region" description="Helical" evidence="10">
    <location>
        <begin position="251"/>
        <end position="272"/>
    </location>
</feature>
<sequence>MPFPENTPLPSPEPDFAGFPADVAAPMATDAPGRLARARRLFRRFERPEPSAGRTAALHLGLFLVTLVTTTLAGIQLTRGAVDFLPLEVFQLRGAALWVELRRGLWFALPFLGVLTVHEFGHYFTARYNRVRASLPYYIPFPMGLGTFGAIIRIRERIFSRREFFDIGLAGPLAGFLVAVPLLIYGFTHLPPLAYLYAIHPDYAQYGADYARHVYGAKELANGLTLARPLLYQWLESAFADPARLPHPLELMHYPVLLAGSLSLFFTALNLLPMGQLDGGHILYGLLGPGRFNRMVPVLFTGFIFYAGLGLFSLHDDWQTWLYGGPVYAGYLALIFWRVFPRPRQGLLLAAGIWAGQVAGAALLPGVVGNPGWLVFGLLLGRFTGIYHPPAPDERPLSRGRQLLGWLMVAIFVLCFTPSPFG</sequence>
<proteinExistence type="inferred from homology"/>
<gene>
    <name evidence="12" type="ORF">HBN54_002918</name>
</gene>
<protein>
    <submittedName>
        <fullName evidence="12">Membrane-associated protease RseP (Regulator of RpoE activity)</fullName>
    </submittedName>
</protein>
<feature type="transmembrane region" description="Helical" evidence="10">
    <location>
        <begin position="105"/>
        <end position="123"/>
    </location>
</feature>
<feature type="transmembrane region" description="Helical" evidence="10">
    <location>
        <begin position="347"/>
        <end position="367"/>
    </location>
</feature>
<dbReference type="Pfam" id="PF02163">
    <property type="entry name" value="Peptidase_M50"/>
    <property type="match status" value="1"/>
</dbReference>
<comment type="subcellular location">
    <subcellularLocation>
        <location evidence="2">Membrane</location>
        <topology evidence="2">Multi-pass membrane protein</topology>
    </subcellularLocation>
</comment>
<feature type="transmembrane region" description="Helical" evidence="10">
    <location>
        <begin position="292"/>
        <end position="314"/>
    </location>
</feature>
<comment type="cofactor">
    <cofactor evidence="1">
        <name>Zn(2+)</name>
        <dbReference type="ChEBI" id="CHEBI:29105"/>
    </cofactor>
</comment>
<feature type="transmembrane region" description="Helical" evidence="10">
    <location>
        <begin position="320"/>
        <end position="340"/>
    </location>
</feature>
<keyword evidence="13" id="KW-1185">Reference proteome</keyword>
<feature type="transmembrane region" description="Helical" evidence="10">
    <location>
        <begin position="164"/>
        <end position="187"/>
    </location>
</feature>
<evidence type="ECO:0000256" key="10">
    <source>
        <dbReference type="SAM" id="Phobius"/>
    </source>
</evidence>
<name>A0ABX1HJ76_9BACT</name>
<evidence type="ECO:0000313" key="13">
    <source>
        <dbReference type="Proteomes" id="UP000717634"/>
    </source>
</evidence>
<keyword evidence="5 10" id="KW-0812">Transmembrane</keyword>
<evidence type="ECO:0000256" key="8">
    <source>
        <dbReference type="ARBA" id="ARBA00022989"/>
    </source>
</evidence>
<dbReference type="GO" id="GO:0006508">
    <property type="term" value="P:proteolysis"/>
    <property type="evidence" value="ECO:0007669"/>
    <property type="project" value="UniProtKB-KW"/>
</dbReference>
<keyword evidence="9 10" id="KW-0472">Membrane</keyword>
<keyword evidence="4 12" id="KW-0645">Protease</keyword>
<organism evidence="12 13">
    <name type="scientific">Hymenobacter artigasi</name>
    <dbReference type="NCBI Taxonomy" id="2719616"/>
    <lineage>
        <taxon>Bacteria</taxon>
        <taxon>Pseudomonadati</taxon>
        <taxon>Bacteroidota</taxon>
        <taxon>Cytophagia</taxon>
        <taxon>Cytophagales</taxon>
        <taxon>Hymenobacteraceae</taxon>
        <taxon>Hymenobacter</taxon>
    </lineage>
</organism>
<feature type="domain" description="Peptidase M50" evidence="11">
    <location>
        <begin position="107"/>
        <end position="305"/>
    </location>
</feature>
<dbReference type="InterPro" id="IPR008915">
    <property type="entry name" value="Peptidase_M50"/>
</dbReference>
<dbReference type="Proteomes" id="UP000717634">
    <property type="component" value="Unassembled WGS sequence"/>
</dbReference>
<evidence type="ECO:0000313" key="12">
    <source>
        <dbReference type="EMBL" id="NKI90318.1"/>
    </source>
</evidence>
<feature type="transmembrane region" description="Helical" evidence="10">
    <location>
        <begin position="403"/>
        <end position="421"/>
    </location>
</feature>
<comment type="caution">
    <text evidence="12">The sequence shown here is derived from an EMBL/GenBank/DDBJ whole genome shotgun (WGS) entry which is preliminary data.</text>
</comment>
<dbReference type="RefSeq" id="WP_317170224.1">
    <property type="nucleotide sequence ID" value="NZ_JAAVTK010000008.1"/>
</dbReference>